<evidence type="ECO:0000256" key="1">
    <source>
        <dbReference type="ARBA" id="ARBA00004370"/>
    </source>
</evidence>
<protein>
    <recommendedName>
        <fullName evidence="10">IPT/TIG domain-containing protein</fullName>
    </recommendedName>
</protein>
<dbReference type="InterPro" id="IPR002909">
    <property type="entry name" value="IPT_dom"/>
</dbReference>
<feature type="transmembrane region" description="Helical" evidence="5">
    <location>
        <begin position="923"/>
        <end position="942"/>
    </location>
</feature>
<evidence type="ECO:0000256" key="2">
    <source>
        <dbReference type="ARBA" id="ARBA00022729"/>
    </source>
</evidence>
<dbReference type="PANTHER" id="PTHR31341">
    <property type="entry name" value="IPT/TIG DOMAIN-CONTAINING PROTEIN-RELATED-RELATED"/>
    <property type="match status" value="1"/>
</dbReference>
<reference evidence="8 9" key="1">
    <citation type="submission" date="2023-11" db="EMBL/GenBank/DDBJ databases">
        <title>Dfirmibasis_genome.</title>
        <authorList>
            <person name="Edelbroek B."/>
            <person name="Kjellin J."/>
            <person name="Jerlstrom-Hultqvist J."/>
            <person name="Soderbom F."/>
        </authorList>
    </citation>
    <scope>NUCLEOTIDE SEQUENCE [LARGE SCALE GENOMIC DNA]</scope>
    <source>
        <strain evidence="8 9">TNS-C-14</strain>
    </source>
</reference>
<dbReference type="InterPro" id="IPR057594">
    <property type="entry name" value="TgrO1-like_Ig"/>
</dbReference>
<feature type="domain" description="IPT/TIG" evidence="6">
    <location>
        <begin position="397"/>
        <end position="478"/>
    </location>
</feature>
<evidence type="ECO:0008006" key="10">
    <source>
        <dbReference type="Google" id="ProtNLM"/>
    </source>
</evidence>
<accession>A0AAN7TXA6</accession>
<evidence type="ECO:0000256" key="3">
    <source>
        <dbReference type="ARBA" id="ARBA00023136"/>
    </source>
</evidence>
<dbReference type="Pfam" id="PF24612">
    <property type="entry name" value="Ig_TgrO1"/>
    <property type="match status" value="2"/>
</dbReference>
<dbReference type="PANTHER" id="PTHR31341:SF4">
    <property type="entry name" value="IPT_TIG DOMAIN-CONTAINING PROTEIN-RELATED"/>
    <property type="match status" value="1"/>
</dbReference>
<dbReference type="InterPro" id="IPR014756">
    <property type="entry name" value="Ig_E-set"/>
</dbReference>
<dbReference type="CDD" id="cd00603">
    <property type="entry name" value="IPT_PCSR"/>
    <property type="match status" value="1"/>
</dbReference>
<feature type="domain" description="TgrO1-like immunoglobulin-like" evidence="7">
    <location>
        <begin position="223"/>
        <end position="309"/>
    </location>
</feature>
<keyword evidence="3 5" id="KW-0472">Membrane</keyword>
<dbReference type="AlphaFoldDB" id="A0AAN7TXA6"/>
<evidence type="ECO:0000313" key="8">
    <source>
        <dbReference type="EMBL" id="KAK5581604.1"/>
    </source>
</evidence>
<proteinExistence type="predicted"/>
<comment type="subcellular location">
    <subcellularLocation>
        <location evidence="1">Membrane</location>
    </subcellularLocation>
</comment>
<dbReference type="InterPro" id="IPR052014">
    <property type="entry name" value="Dictyostelium_Tiger"/>
</dbReference>
<organism evidence="8 9">
    <name type="scientific">Dictyostelium firmibasis</name>
    <dbReference type="NCBI Taxonomy" id="79012"/>
    <lineage>
        <taxon>Eukaryota</taxon>
        <taxon>Amoebozoa</taxon>
        <taxon>Evosea</taxon>
        <taxon>Eumycetozoa</taxon>
        <taxon>Dictyostelia</taxon>
        <taxon>Dictyosteliales</taxon>
        <taxon>Dictyosteliaceae</taxon>
        <taxon>Dictyostelium</taxon>
    </lineage>
</organism>
<keyword evidence="9" id="KW-1185">Reference proteome</keyword>
<keyword evidence="5" id="KW-1133">Transmembrane helix</keyword>
<keyword evidence="4" id="KW-0325">Glycoprotein</keyword>
<evidence type="ECO:0000313" key="9">
    <source>
        <dbReference type="Proteomes" id="UP001344447"/>
    </source>
</evidence>
<evidence type="ECO:0000259" key="6">
    <source>
        <dbReference type="Pfam" id="PF01833"/>
    </source>
</evidence>
<name>A0AAN7TXA6_9MYCE</name>
<evidence type="ECO:0000256" key="5">
    <source>
        <dbReference type="SAM" id="Phobius"/>
    </source>
</evidence>
<sequence>MSITCSKSFTKHASCSGYGSNFNLILENITDENYSKTDPSFPQSNISEKKLIIVVVCLIISFLIILSCITCCFWFFRIPERHHKRENDKELYQLTLKQNEGKGLRYLERAENNDIIRKESLLEHDDFFNNRYETHRDSLVVKTKANNYYYSNITFTWDDSIINSMTFNCVLNNTIRVCTLPVSESDHIRMYSLNLYACVSQNETVVMCGHNIDLYYFPSPYLISEFRPPTRGGNVTLSGYYLHLKTRMIVSYRNYYKKDQFYNIMRVYRVQGDIFEQGYDRINLVVSVIPGCGLRSFYWENDDLYNFTYQNPLIQQIHTSQSIFDIVGTNFYNQSIFVGVIIDNKNVDPNDIITVDFENIKLKYNYSEPFSTKLSVQVSCCDYLSNKFEISYPPIPSSSNSIPKSKGGLLIINGNRLTSSLSNNNISVTVGDSICSNVSSTSNEIKCYLQPSNTTLNNIIINVSINGVVNTNNLLFKYDIPYITSYSQVNDEIQIIGDCFGNINSTSIQINGKQVSNQIISINYNETILKLKVPNQNYNFNVSIKTNSIKTNEINVNVNLYARINEIPSIGNKLINFTLFYVNSSNINSIPSITILKQQFNQSIKSISTKINETITCSFEIEYYCGIINYEIQIGNQRYQSSFSYESPLINQCNLNSSEIVTCIGSGINETTSIIISNQTILTTNKQINYNQSISFKFNEEYDINGELYLNVCGLLSNKVKINTIPIIKNVSIPNLFSTNGGDINIVAKYMNNNTNITIQCDNNKSGGDGEQTIEKECKLINNSLLLCNIKLNGPIDKTCKVYFNNDIKTVSTFNVSYKSPSINRTSVIYPKQGGILTIIGNDFYDSIDMVTIGDLLKCNDPKFINNTMITCLILPTNNTSNIKYGESIYINVTINGKSGASKIFKYSSQPDEVHQYSAARNIFQNLLLSILIIVIISLLFTTTL</sequence>
<evidence type="ECO:0000256" key="4">
    <source>
        <dbReference type="ARBA" id="ARBA00023180"/>
    </source>
</evidence>
<comment type="caution">
    <text evidence="8">The sequence shown here is derived from an EMBL/GenBank/DDBJ whole genome shotgun (WGS) entry which is preliminary data.</text>
</comment>
<dbReference type="Pfam" id="PF01833">
    <property type="entry name" value="TIG"/>
    <property type="match status" value="2"/>
</dbReference>
<feature type="domain" description="IPT/TIG" evidence="6">
    <location>
        <begin position="827"/>
        <end position="903"/>
    </location>
</feature>
<dbReference type="SUPFAM" id="SSF81296">
    <property type="entry name" value="E set domains"/>
    <property type="match status" value="2"/>
</dbReference>
<dbReference type="Proteomes" id="UP001344447">
    <property type="component" value="Unassembled WGS sequence"/>
</dbReference>
<feature type="transmembrane region" description="Helical" evidence="5">
    <location>
        <begin position="51"/>
        <end position="76"/>
    </location>
</feature>
<dbReference type="EMBL" id="JAVFKY010000002">
    <property type="protein sequence ID" value="KAK5581604.1"/>
    <property type="molecule type" value="Genomic_DNA"/>
</dbReference>
<dbReference type="GO" id="GO:0016020">
    <property type="term" value="C:membrane"/>
    <property type="evidence" value="ECO:0007669"/>
    <property type="project" value="UniProtKB-SubCell"/>
</dbReference>
<keyword evidence="5" id="KW-0812">Transmembrane</keyword>
<feature type="domain" description="TgrO1-like immunoglobulin-like" evidence="7">
    <location>
        <begin position="565"/>
        <end position="643"/>
    </location>
</feature>
<keyword evidence="2" id="KW-0732">Signal</keyword>
<gene>
    <name evidence="8" type="ORF">RB653_001641</name>
</gene>
<dbReference type="Gene3D" id="2.60.40.10">
    <property type="entry name" value="Immunoglobulins"/>
    <property type="match status" value="1"/>
</dbReference>
<dbReference type="InterPro" id="IPR013783">
    <property type="entry name" value="Ig-like_fold"/>
</dbReference>
<evidence type="ECO:0000259" key="7">
    <source>
        <dbReference type="Pfam" id="PF24612"/>
    </source>
</evidence>